<evidence type="ECO:0000256" key="4">
    <source>
        <dbReference type="ARBA" id="ARBA00022729"/>
    </source>
</evidence>
<dbReference type="CDD" id="cd13557">
    <property type="entry name" value="PBP2_SsuA"/>
    <property type="match status" value="1"/>
</dbReference>
<keyword evidence="3" id="KW-0813">Transport</keyword>
<accession>A0A485JGZ1</accession>
<comment type="similarity">
    <text evidence="2">Belongs to the bacterial solute-binding protein SsuA/TauA family.</text>
</comment>
<reference evidence="9 10" key="1">
    <citation type="submission" date="2019-03" db="EMBL/GenBank/DDBJ databases">
        <authorList>
            <consortium name="Pathogen Informatics"/>
        </authorList>
    </citation>
    <scope>NUCLEOTIDE SEQUENCE [LARGE SCALE GENOMIC DNA]</scope>
    <source>
        <strain evidence="9 10">NCTC10974</strain>
    </source>
</reference>
<dbReference type="InterPro" id="IPR010067">
    <property type="entry name" value="ABC_SsuA_sub-bd"/>
</dbReference>
<dbReference type="PANTHER" id="PTHR30024:SF42">
    <property type="entry name" value="ALIPHATIC SULFONATES-BINDING PROTEIN-RELATED"/>
    <property type="match status" value="1"/>
</dbReference>
<comment type="subcellular location">
    <subcellularLocation>
        <location evidence="1">Periplasm</location>
    </subcellularLocation>
</comment>
<dbReference type="Gene3D" id="3.40.190.10">
    <property type="entry name" value="Periplasmic binding protein-like II"/>
    <property type="match status" value="2"/>
</dbReference>
<dbReference type="Proteomes" id="UP000358010">
    <property type="component" value="Unassembled WGS sequence"/>
</dbReference>
<evidence type="ECO:0000256" key="5">
    <source>
        <dbReference type="ARBA" id="ARBA00055538"/>
    </source>
</evidence>
<organism evidence="9 10">
    <name type="scientific">Escherichia coli</name>
    <dbReference type="NCBI Taxonomy" id="562"/>
    <lineage>
        <taxon>Bacteria</taxon>
        <taxon>Pseudomonadati</taxon>
        <taxon>Pseudomonadota</taxon>
        <taxon>Gammaproteobacteria</taxon>
        <taxon>Enterobacterales</taxon>
        <taxon>Enterobacteriaceae</taxon>
        <taxon>Escherichia</taxon>
    </lineage>
</organism>
<evidence type="ECO:0000256" key="1">
    <source>
        <dbReference type="ARBA" id="ARBA00004418"/>
    </source>
</evidence>
<dbReference type="GO" id="GO:0016020">
    <property type="term" value="C:membrane"/>
    <property type="evidence" value="ECO:0007669"/>
    <property type="project" value="InterPro"/>
</dbReference>
<evidence type="ECO:0000313" key="9">
    <source>
        <dbReference type="EMBL" id="VFT70094.1"/>
    </source>
</evidence>
<gene>
    <name evidence="9" type="primary">ssuA</name>
    <name evidence="9" type="ORF">NCTC10974_03654</name>
</gene>
<keyword evidence="4 7" id="KW-0732">Signal</keyword>
<dbReference type="SUPFAM" id="SSF53850">
    <property type="entry name" value="Periplasmic binding protein-like II"/>
    <property type="match status" value="1"/>
</dbReference>
<dbReference type="GO" id="GO:0042597">
    <property type="term" value="C:periplasmic space"/>
    <property type="evidence" value="ECO:0007669"/>
    <property type="project" value="UniProtKB-SubCell"/>
</dbReference>
<comment type="function">
    <text evidence="5">Part of a binding-protein-dependent transport system for aliphatic sulfonates. Putative binding protein.</text>
</comment>
<dbReference type="FunFam" id="3.40.190.10:FF:000050">
    <property type="entry name" value="Sulfonate ABC transporter substrate-binding protein"/>
    <property type="match status" value="1"/>
</dbReference>
<dbReference type="EMBL" id="CAADJZ010000001">
    <property type="protein sequence ID" value="VFT70094.1"/>
    <property type="molecule type" value="Genomic_DNA"/>
</dbReference>
<feature type="signal peptide" evidence="7">
    <location>
        <begin position="1"/>
        <end position="21"/>
    </location>
</feature>
<evidence type="ECO:0000256" key="2">
    <source>
        <dbReference type="ARBA" id="ARBA00010742"/>
    </source>
</evidence>
<evidence type="ECO:0000256" key="3">
    <source>
        <dbReference type="ARBA" id="ARBA00022448"/>
    </source>
</evidence>
<dbReference type="SMART" id="SM00062">
    <property type="entry name" value="PBPb"/>
    <property type="match status" value="1"/>
</dbReference>
<dbReference type="NCBIfam" id="NF008588">
    <property type="entry name" value="PRK11553.1"/>
    <property type="match status" value="1"/>
</dbReference>
<evidence type="ECO:0000259" key="8">
    <source>
        <dbReference type="SMART" id="SM00062"/>
    </source>
</evidence>
<dbReference type="InterPro" id="IPR001638">
    <property type="entry name" value="Solute-binding_3/MltF_N"/>
</dbReference>
<dbReference type="AlphaFoldDB" id="A0A485JGZ1"/>
<feature type="domain" description="Solute-binding protein family 3/N-terminal" evidence="8">
    <location>
        <begin position="28"/>
        <end position="249"/>
    </location>
</feature>
<sequence>MRNIIQLALAGLLSVSTIAVAAESSPEALRIGYQKGSIGMVLAKSHQLLEKRYPQTKISWVEFPAGPQMLEALNVGSIDLGSTGDIPPIFAQAAGADLVYVGVEPPKPKAEVILVAENSPIKTVADLKGHKVAFQKGSSSHNLLLRALRQAGLKFTDIQPTYLTPADARAAFQQGNVDAWAIWDPYYSAALLQGGVRVLKDGTDLNQTGSFYLAARPYAEKNGAFIQGVLATFSEADALTRSQREQSIALLAKTMGLPAPVIASYLDHRPPTTIKPVNAEVAAYSSKRQICFMKIVWCLKKSIFASASGSPLNWKENNYESEYVLVFTDPW</sequence>
<dbReference type="InterPro" id="IPR015168">
    <property type="entry name" value="SsuA/THI5"/>
</dbReference>
<dbReference type="NCBIfam" id="TIGR01728">
    <property type="entry name" value="SsuA_fam"/>
    <property type="match status" value="1"/>
</dbReference>
<name>A0A485JGZ1_ECOLX</name>
<protein>
    <recommendedName>
        <fullName evidence="6">Putative aliphatic sulfonates-binding protein</fullName>
    </recommendedName>
</protein>
<dbReference type="GO" id="GO:0042626">
    <property type="term" value="F:ATPase-coupled transmembrane transporter activity"/>
    <property type="evidence" value="ECO:0007669"/>
    <property type="project" value="InterPro"/>
</dbReference>
<evidence type="ECO:0000256" key="7">
    <source>
        <dbReference type="SAM" id="SignalP"/>
    </source>
</evidence>
<dbReference type="Pfam" id="PF09084">
    <property type="entry name" value="NMT1"/>
    <property type="match status" value="1"/>
</dbReference>
<proteinExistence type="inferred from homology"/>
<evidence type="ECO:0000256" key="6">
    <source>
        <dbReference type="ARBA" id="ARBA00070228"/>
    </source>
</evidence>
<evidence type="ECO:0000313" key="10">
    <source>
        <dbReference type="Proteomes" id="UP000358010"/>
    </source>
</evidence>
<dbReference type="PANTHER" id="PTHR30024">
    <property type="entry name" value="ALIPHATIC SULFONATES-BINDING PROTEIN-RELATED"/>
    <property type="match status" value="1"/>
</dbReference>
<feature type="chain" id="PRO_5019752038" description="Putative aliphatic sulfonates-binding protein" evidence="7">
    <location>
        <begin position="22"/>
        <end position="331"/>
    </location>
</feature>